<evidence type="ECO:0000313" key="3">
    <source>
        <dbReference type="Proteomes" id="UP000886884"/>
    </source>
</evidence>
<dbReference type="Proteomes" id="UP000886884">
    <property type="component" value="Unassembled WGS sequence"/>
</dbReference>
<evidence type="ECO:0000259" key="1">
    <source>
        <dbReference type="Pfam" id="PF00246"/>
    </source>
</evidence>
<dbReference type="InterPro" id="IPR000834">
    <property type="entry name" value="Peptidase_M14"/>
</dbReference>
<dbReference type="GO" id="GO:0006508">
    <property type="term" value="P:proteolysis"/>
    <property type="evidence" value="ECO:0007669"/>
    <property type="project" value="InterPro"/>
</dbReference>
<accession>A0A9D1TBW2</accession>
<dbReference type="GO" id="GO:0008270">
    <property type="term" value="F:zinc ion binding"/>
    <property type="evidence" value="ECO:0007669"/>
    <property type="project" value="InterPro"/>
</dbReference>
<dbReference type="SUPFAM" id="SSF53187">
    <property type="entry name" value="Zn-dependent exopeptidases"/>
    <property type="match status" value="1"/>
</dbReference>
<dbReference type="GO" id="GO:0004181">
    <property type="term" value="F:metallocarboxypeptidase activity"/>
    <property type="evidence" value="ECO:0007669"/>
    <property type="project" value="InterPro"/>
</dbReference>
<feature type="domain" description="Peptidase M14" evidence="1">
    <location>
        <begin position="33"/>
        <end position="232"/>
    </location>
</feature>
<comment type="caution">
    <text evidence="2">The sequence shown here is derived from an EMBL/GenBank/DDBJ whole genome shotgun (WGS) entry which is preliminary data.</text>
</comment>
<reference evidence="2" key="1">
    <citation type="submission" date="2020-10" db="EMBL/GenBank/DDBJ databases">
        <authorList>
            <person name="Gilroy R."/>
        </authorList>
    </citation>
    <scope>NUCLEOTIDE SEQUENCE</scope>
    <source>
        <strain evidence="2">CHK183-6373</strain>
    </source>
</reference>
<dbReference type="AlphaFoldDB" id="A0A9D1TBW2"/>
<proteinExistence type="predicted"/>
<dbReference type="Pfam" id="PF00246">
    <property type="entry name" value="Peptidase_M14"/>
    <property type="match status" value="1"/>
</dbReference>
<protein>
    <recommendedName>
        <fullName evidence="1">Peptidase M14 domain-containing protein</fullName>
    </recommendedName>
</protein>
<reference evidence="2" key="2">
    <citation type="journal article" date="2021" name="PeerJ">
        <title>Extensive microbial diversity within the chicken gut microbiome revealed by metagenomics and culture.</title>
        <authorList>
            <person name="Gilroy R."/>
            <person name="Ravi A."/>
            <person name="Getino M."/>
            <person name="Pursley I."/>
            <person name="Horton D.L."/>
            <person name="Alikhan N.F."/>
            <person name="Baker D."/>
            <person name="Gharbi K."/>
            <person name="Hall N."/>
            <person name="Watson M."/>
            <person name="Adriaenssens E.M."/>
            <person name="Foster-Nyarko E."/>
            <person name="Jarju S."/>
            <person name="Secka A."/>
            <person name="Antonio M."/>
            <person name="Oren A."/>
            <person name="Chaudhuri R.R."/>
            <person name="La Ragione R."/>
            <person name="Hildebrand F."/>
            <person name="Pallen M.J."/>
        </authorList>
    </citation>
    <scope>NUCLEOTIDE SEQUENCE</scope>
    <source>
        <strain evidence="2">CHK183-6373</strain>
    </source>
</reference>
<organism evidence="2 3">
    <name type="scientific">Candidatus Ornithocaccomicrobium faecavium</name>
    <dbReference type="NCBI Taxonomy" id="2840890"/>
    <lineage>
        <taxon>Bacteria</taxon>
        <taxon>Bacillati</taxon>
        <taxon>Bacillota</taxon>
        <taxon>Clostridia</taxon>
        <taxon>Candidatus Ornithocaccomicrobium</taxon>
    </lineage>
</organism>
<name>A0A9D1TBW2_9FIRM</name>
<sequence length="338" mass="36515">MDTPKWWQTSNSAIQALYDGARKAEKRALCKTPGGRDVLALAYGPRPRIASQANYSSACGAHNRAYYAPLEGRTNTVVLIGAVHAQETEGVAAIANLISLLETGKDLAGGENPGLLRAAEGLRVVLVPIANPDGRARVEPDSMVGLSSAELRHWGQGNWADGSLCGWPECKARHPMRGAGFLGGYFNDAGVNLMHDNFFHPMAAETQALLDLCAAEFASCVLQLHGGSNSANDLLQPNYVPREVNEAVRALALRCDARARREGLWFTVRDLPGQPHGETPPSFNLVSALHHVCGAVSACFESNEGLRDGNEPIWDCGQILRSHMILFEETFKMFAARS</sequence>
<gene>
    <name evidence="2" type="ORF">IAA64_05030</name>
</gene>
<evidence type="ECO:0000313" key="2">
    <source>
        <dbReference type="EMBL" id="HIV27309.1"/>
    </source>
</evidence>
<dbReference type="EMBL" id="DVOT01000089">
    <property type="protein sequence ID" value="HIV27309.1"/>
    <property type="molecule type" value="Genomic_DNA"/>
</dbReference>
<dbReference type="Gene3D" id="3.40.630.10">
    <property type="entry name" value="Zn peptidases"/>
    <property type="match status" value="1"/>
</dbReference>